<accession>A0A9X9MJV8</accession>
<reference evidence="1 2" key="1">
    <citation type="submission" date="2018-08" db="EMBL/GenBank/DDBJ databases">
        <authorList>
            <person name="Muller C M."/>
        </authorList>
    </citation>
    <scope>NUCLEOTIDE SEQUENCE [LARGE SCALE GENOMIC DNA]</scope>
</reference>
<dbReference type="Gene3D" id="3.30.420.10">
    <property type="entry name" value="Ribonuclease H-like superfamily/Ribonuclease H"/>
    <property type="match status" value="1"/>
</dbReference>
<proteinExistence type="predicted"/>
<dbReference type="AlphaFoldDB" id="A0A9X9MJV8"/>
<dbReference type="Proteomes" id="UP000324639">
    <property type="component" value="Chromosome Bgt_-08"/>
</dbReference>
<keyword evidence="2" id="KW-1185">Reference proteome</keyword>
<gene>
    <name evidence="1" type="ORF">BGT96224V316_LOCUS5718</name>
</gene>
<evidence type="ECO:0000313" key="1">
    <source>
        <dbReference type="EMBL" id="VDB90632.1"/>
    </source>
</evidence>
<organism evidence="1 2">
    <name type="scientific">Blumeria graminis f. sp. tritici</name>
    <dbReference type="NCBI Taxonomy" id="62690"/>
    <lineage>
        <taxon>Eukaryota</taxon>
        <taxon>Fungi</taxon>
        <taxon>Dikarya</taxon>
        <taxon>Ascomycota</taxon>
        <taxon>Pezizomycotina</taxon>
        <taxon>Leotiomycetes</taxon>
        <taxon>Erysiphales</taxon>
        <taxon>Erysiphaceae</taxon>
        <taxon>Blumeria</taxon>
    </lineage>
</organism>
<dbReference type="EMBL" id="LR026991">
    <property type="protein sequence ID" value="VDB90632.1"/>
    <property type="molecule type" value="Genomic_DNA"/>
</dbReference>
<name>A0A9X9MJV8_BLUGR</name>
<dbReference type="GO" id="GO:0003676">
    <property type="term" value="F:nucleic acid binding"/>
    <property type="evidence" value="ECO:0007669"/>
    <property type="project" value="InterPro"/>
</dbReference>
<dbReference type="InterPro" id="IPR036397">
    <property type="entry name" value="RNaseH_sf"/>
</dbReference>
<evidence type="ECO:0000313" key="2">
    <source>
        <dbReference type="Proteomes" id="UP000324639"/>
    </source>
</evidence>
<protein>
    <submittedName>
        <fullName evidence="1">Bgt-20553</fullName>
    </submittedName>
</protein>
<sequence length="76" mass="8809">MRASSFCERILPLLNQSHLENPENLYMLDTAPCHKTYSKNEVLHQVGITPIRWPPCSGPELDRVILELVRKFYLGE</sequence>